<keyword evidence="8 11" id="KW-0411">Iron-sulfur</keyword>
<evidence type="ECO:0000256" key="7">
    <source>
        <dbReference type="ARBA" id="ARBA00023004"/>
    </source>
</evidence>
<comment type="cofactor">
    <cofactor evidence="1 11">
        <name>[4Fe-4S] cluster</name>
        <dbReference type="ChEBI" id="CHEBI:49883"/>
    </cofactor>
</comment>
<dbReference type="InterPro" id="IPR005130">
    <property type="entry name" value="Ser_deHydtase-like_asu"/>
</dbReference>
<dbReference type="AlphaFoldDB" id="A0A6I5ZNI3"/>
<dbReference type="Proteomes" id="UP000425916">
    <property type="component" value="Chromosome"/>
</dbReference>
<evidence type="ECO:0000313" key="13">
    <source>
        <dbReference type="EMBL" id="QGP91175.1"/>
    </source>
</evidence>
<evidence type="ECO:0000256" key="5">
    <source>
        <dbReference type="ARBA" id="ARBA00022485"/>
    </source>
</evidence>
<dbReference type="OrthoDB" id="9805537at2"/>
<dbReference type="NCBIfam" id="TIGR00718">
    <property type="entry name" value="sda_alpha"/>
    <property type="match status" value="1"/>
</dbReference>
<comment type="catalytic activity">
    <reaction evidence="10 11">
        <text>L-serine = pyruvate + NH4(+)</text>
        <dbReference type="Rhea" id="RHEA:19169"/>
        <dbReference type="ChEBI" id="CHEBI:15361"/>
        <dbReference type="ChEBI" id="CHEBI:28938"/>
        <dbReference type="ChEBI" id="CHEBI:33384"/>
        <dbReference type="EC" id="4.3.1.17"/>
    </reaction>
</comment>
<evidence type="ECO:0000256" key="8">
    <source>
        <dbReference type="ARBA" id="ARBA00023014"/>
    </source>
</evidence>
<comment type="pathway">
    <text evidence="2">Carbohydrate biosynthesis; gluconeogenesis.</text>
</comment>
<evidence type="ECO:0000256" key="10">
    <source>
        <dbReference type="ARBA" id="ARBA00049406"/>
    </source>
</evidence>
<evidence type="ECO:0000256" key="9">
    <source>
        <dbReference type="ARBA" id="ARBA00023239"/>
    </source>
</evidence>
<reference evidence="13 14" key="1">
    <citation type="submission" date="2019-11" db="EMBL/GenBank/DDBJ databases">
        <title>Genome sequence of Moorella glycerini DSM11254.</title>
        <authorList>
            <person name="Poehlein A."/>
            <person name="Boeer T."/>
            <person name="Daniel R."/>
        </authorList>
    </citation>
    <scope>NUCLEOTIDE SEQUENCE [LARGE SCALE GENOMIC DNA]</scope>
    <source>
        <strain evidence="13 14">DSM 11254</strain>
    </source>
</reference>
<dbReference type="GO" id="GO:0051539">
    <property type="term" value="F:4 iron, 4 sulfur cluster binding"/>
    <property type="evidence" value="ECO:0007669"/>
    <property type="project" value="UniProtKB-UniRule"/>
</dbReference>
<keyword evidence="9 11" id="KW-0456">Lyase</keyword>
<sequence length="301" mass="30545">MTRYNFRNMAELLELARAEKLTLGGVVIRYQEELEGKPREEVRGLMAGRLQVMRAAAQKGLSEDIRSPSGLVGGGGKLLEEWRRAGKSLSGTTTARAVAIAMAIAEVNAAMGRVVAAPTAGSCGILPGVLLALEAERGLGEDQLVDGLFTAAGIGMVAARQASLSGAALGCQAECGVATAMAAAAAVEIAGGEPERAAAAAGVALQGLMGLVCDPVGGLVEIPCVMRNATGAAQALAAADIALAGVQCYLPFDEVIAAMVQVGRALPASLRETGTGGVAACPTARRLVEQISTWRHNPSSA</sequence>
<keyword evidence="14" id="KW-1185">Reference proteome</keyword>
<dbReference type="GO" id="GO:0006094">
    <property type="term" value="P:gluconeogenesis"/>
    <property type="evidence" value="ECO:0007669"/>
    <property type="project" value="UniProtKB-KW"/>
</dbReference>
<keyword evidence="5 11" id="KW-0004">4Fe-4S</keyword>
<feature type="domain" description="Serine dehydratase-like alpha subunit" evidence="12">
    <location>
        <begin position="20"/>
        <end position="279"/>
    </location>
</feature>
<dbReference type="EMBL" id="CP046244">
    <property type="protein sequence ID" value="QGP91175.1"/>
    <property type="molecule type" value="Genomic_DNA"/>
</dbReference>
<evidence type="ECO:0000313" key="14">
    <source>
        <dbReference type="Proteomes" id="UP000425916"/>
    </source>
</evidence>
<evidence type="ECO:0000259" key="12">
    <source>
        <dbReference type="Pfam" id="PF03313"/>
    </source>
</evidence>
<keyword evidence="7 11" id="KW-0408">Iron</keyword>
<evidence type="ECO:0000256" key="4">
    <source>
        <dbReference type="ARBA" id="ARBA00022432"/>
    </source>
</evidence>
<evidence type="ECO:0000256" key="6">
    <source>
        <dbReference type="ARBA" id="ARBA00022723"/>
    </source>
</evidence>
<organism evidence="13 14">
    <name type="scientific">Neomoorella glycerini</name>
    <dbReference type="NCBI Taxonomy" id="55779"/>
    <lineage>
        <taxon>Bacteria</taxon>
        <taxon>Bacillati</taxon>
        <taxon>Bacillota</taxon>
        <taxon>Clostridia</taxon>
        <taxon>Neomoorellales</taxon>
        <taxon>Neomoorellaceae</taxon>
        <taxon>Neomoorella</taxon>
    </lineage>
</organism>
<keyword evidence="4 11" id="KW-0312">Gluconeogenesis</keyword>
<evidence type="ECO:0000256" key="3">
    <source>
        <dbReference type="ARBA" id="ARBA00008636"/>
    </source>
</evidence>
<gene>
    <name evidence="13" type="primary">sdhA</name>
    <name evidence="13" type="ORF">MGLY_05020</name>
</gene>
<proteinExistence type="inferred from homology"/>
<comment type="similarity">
    <text evidence="3 11">Belongs to the iron-sulfur dependent L-serine dehydratase family.</text>
</comment>
<dbReference type="Pfam" id="PF03313">
    <property type="entry name" value="SDH_alpha"/>
    <property type="match status" value="1"/>
</dbReference>
<evidence type="ECO:0000256" key="1">
    <source>
        <dbReference type="ARBA" id="ARBA00001966"/>
    </source>
</evidence>
<keyword evidence="6 11" id="KW-0479">Metal-binding</keyword>
<dbReference type="InterPro" id="IPR004642">
    <property type="entry name" value="Ser_deHydtase_asu"/>
</dbReference>
<dbReference type="GO" id="GO:0003941">
    <property type="term" value="F:L-serine ammonia-lyase activity"/>
    <property type="evidence" value="ECO:0007669"/>
    <property type="project" value="UniProtKB-UniRule"/>
</dbReference>
<dbReference type="PANTHER" id="PTHR30182:SF1">
    <property type="entry name" value="L-SERINE DEHYDRATASE 1"/>
    <property type="match status" value="1"/>
</dbReference>
<dbReference type="GO" id="GO:0046872">
    <property type="term" value="F:metal ion binding"/>
    <property type="evidence" value="ECO:0007669"/>
    <property type="project" value="UniProtKB-KW"/>
</dbReference>
<evidence type="ECO:0000256" key="2">
    <source>
        <dbReference type="ARBA" id="ARBA00004742"/>
    </source>
</evidence>
<evidence type="ECO:0000256" key="11">
    <source>
        <dbReference type="RuleBase" id="RU366059"/>
    </source>
</evidence>
<name>A0A6I5ZNI3_9FIRM</name>
<dbReference type="InterPro" id="IPR051318">
    <property type="entry name" value="Fe-S_L-Ser"/>
</dbReference>
<protein>
    <recommendedName>
        <fullName evidence="11">L-serine dehydratase</fullName>
        <ecNumber evidence="11">4.3.1.17</ecNumber>
    </recommendedName>
</protein>
<dbReference type="PANTHER" id="PTHR30182">
    <property type="entry name" value="L-SERINE DEHYDRATASE"/>
    <property type="match status" value="1"/>
</dbReference>
<dbReference type="EC" id="4.3.1.17" evidence="11"/>
<accession>A0A6I5ZNI3</accession>